<dbReference type="Proteomes" id="UP001454036">
    <property type="component" value="Unassembled WGS sequence"/>
</dbReference>
<evidence type="ECO:0000313" key="4">
    <source>
        <dbReference type="Proteomes" id="UP001454036"/>
    </source>
</evidence>
<comment type="caution">
    <text evidence="3">The sequence shown here is derived from an EMBL/GenBank/DDBJ whole genome shotgun (WGS) entry which is preliminary data.</text>
</comment>
<keyword evidence="2" id="KW-0472">Membrane</keyword>
<feature type="compositionally biased region" description="Acidic residues" evidence="1">
    <location>
        <begin position="296"/>
        <end position="314"/>
    </location>
</feature>
<feature type="transmembrane region" description="Helical" evidence="2">
    <location>
        <begin position="191"/>
        <end position="209"/>
    </location>
</feature>
<organism evidence="3 4">
    <name type="scientific">Lithospermum erythrorhizon</name>
    <name type="common">Purple gromwell</name>
    <name type="synonym">Lithospermum officinale var. erythrorhizon</name>
    <dbReference type="NCBI Taxonomy" id="34254"/>
    <lineage>
        <taxon>Eukaryota</taxon>
        <taxon>Viridiplantae</taxon>
        <taxon>Streptophyta</taxon>
        <taxon>Embryophyta</taxon>
        <taxon>Tracheophyta</taxon>
        <taxon>Spermatophyta</taxon>
        <taxon>Magnoliopsida</taxon>
        <taxon>eudicotyledons</taxon>
        <taxon>Gunneridae</taxon>
        <taxon>Pentapetalae</taxon>
        <taxon>asterids</taxon>
        <taxon>lamiids</taxon>
        <taxon>Boraginales</taxon>
        <taxon>Boraginaceae</taxon>
        <taxon>Boraginoideae</taxon>
        <taxon>Lithospermeae</taxon>
        <taxon>Lithospermum</taxon>
    </lineage>
</organism>
<keyword evidence="2" id="KW-0812">Transmembrane</keyword>
<keyword evidence="2" id="KW-1133">Transmembrane helix</keyword>
<proteinExistence type="predicted"/>
<evidence type="ECO:0000313" key="3">
    <source>
        <dbReference type="EMBL" id="GAA0152772.1"/>
    </source>
</evidence>
<reference evidence="3 4" key="1">
    <citation type="submission" date="2024-01" db="EMBL/GenBank/DDBJ databases">
        <title>The complete chloroplast genome sequence of Lithospermum erythrorhizon: insights into the phylogenetic relationship among Boraginaceae species and the maternal lineages of purple gromwells.</title>
        <authorList>
            <person name="Okada T."/>
            <person name="Watanabe K."/>
        </authorList>
    </citation>
    <scope>NUCLEOTIDE SEQUENCE [LARGE SCALE GENOMIC DNA]</scope>
</reference>
<dbReference type="InterPro" id="IPR040256">
    <property type="entry name" value="At4g02000-like"/>
</dbReference>
<dbReference type="EMBL" id="BAABME010002045">
    <property type="protein sequence ID" value="GAA0152772.1"/>
    <property type="molecule type" value="Genomic_DNA"/>
</dbReference>
<feature type="compositionally biased region" description="Polar residues" evidence="1">
    <location>
        <begin position="281"/>
        <end position="290"/>
    </location>
</feature>
<dbReference type="PANTHER" id="PTHR31286:SF180">
    <property type="entry name" value="OS10G0362600 PROTEIN"/>
    <property type="match status" value="1"/>
</dbReference>
<name>A0AAV3PS75_LITER</name>
<dbReference type="AlphaFoldDB" id="A0AAV3PS75"/>
<dbReference type="PANTHER" id="PTHR31286">
    <property type="entry name" value="GLYCINE-RICH CELL WALL STRUCTURAL PROTEIN 1.8-LIKE"/>
    <property type="match status" value="1"/>
</dbReference>
<sequence>MDRNYAAEIRERINQSLLGIIIDSEYFIADREQAYVDTYWFLRGVVQVEKRGSIFTFRFENMNDKDEVILRSPLNINGALLLLCHWTPNLCFQNLTIPTMDLWLQIHGIPVEGFREDNIRKIACTAGEILVVDSHGNEAHALEFVRVKVRIPTSSPIVPATYISYLDESVAPGLSTISSYTFTTTIKTTTLIFMLILKGLSLIIGLELFQILKSTKTPTSEFNLEETRLICTTPPMTTMMTTTMMAMMELTQTPTHRTNNFTTEDIVALILQGSPLHVNPINPNSHSIPTTPLIPEMEDGQDEGTEDDPEEDPTELGGSSNSLGDWHLQRRSSSYDTTGGHISSPDSSDELGQLLFDRNIAMASHNSMQDDGLPSNLSLPEMDGVIRERYYEDWAITIDSLHNYREHLISISPGIVIGKTFSMQLGLLVTMTLLTALNSITPSTVRIKALQLFIQVNRERNHSGFQQHRSSPPTL</sequence>
<accession>A0AAV3PS75</accession>
<gene>
    <name evidence="3" type="ORF">LIER_11169</name>
</gene>
<keyword evidence="4" id="KW-1185">Reference proteome</keyword>
<protein>
    <recommendedName>
        <fullName evidence="5">DUF4283 domain-containing protein</fullName>
    </recommendedName>
</protein>
<evidence type="ECO:0000256" key="1">
    <source>
        <dbReference type="SAM" id="MobiDB-lite"/>
    </source>
</evidence>
<evidence type="ECO:0000256" key="2">
    <source>
        <dbReference type="SAM" id="Phobius"/>
    </source>
</evidence>
<feature type="region of interest" description="Disordered" evidence="1">
    <location>
        <begin position="279"/>
        <end position="327"/>
    </location>
</feature>
<evidence type="ECO:0008006" key="5">
    <source>
        <dbReference type="Google" id="ProtNLM"/>
    </source>
</evidence>